<keyword evidence="18" id="KW-0269">Exonuclease</keyword>
<keyword evidence="5 14" id="KW-0067">ATP-binding</keyword>
<dbReference type="Gene3D" id="3.40.50.300">
    <property type="entry name" value="P-loop containing nucleotide triphosphate hydrolases"/>
    <property type="match status" value="4"/>
</dbReference>
<dbReference type="SMART" id="SM00479">
    <property type="entry name" value="EXOIII"/>
    <property type="match status" value="1"/>
</dbReference>
<dbReference type="PANTHER" id="PTHR11070:SF2">
    <property type="entry name" value="ATP-DEPENDENT DNA HELICASE SRS2"/>
    <property type="match status" value="1"/>
</dbReference>
<evidence type="ECO:0000256" key="5">
    <source>
        <dbReference type="ARBA" id="ARBA00022840"/>
    </source>
</evidence>
<dbReference type="Pfam" id="PF00929">
    <property type="entry name" value="RNase_T"/>
    <property type="match status" value="1"/>
</dbReference>
<gene>
    <name evidence="17" type="ORF">QVN81_08525</name>
    <name evidence="18" type="ORF">QVN84_06310</name>
</gene>
<keyword evidence="3 14" id="KW-0378">Hydrolase</keyword>
<dbReference type="GO" id="GO:0000725">
    <property type="term" value="P:recombinational repair"/>
    <property type="evidence" value="ECO:0007669"/>
    <property type="project" value="TreeGrafter"/>
</dbReference>
<evidence type="ECO:0000256" key="2">
    <source>
        <dbReference type="ARBA" id="ARBA00022741"/>
    </source>
</evidence>
<comment type="catalytic activity">
    <reaction evidence="13">
        <text>ATP + H2O = ADP + phosphate + H(+)</text>
        <dbReference type="Rhea" id="RHEA:13065"/>
        <dbReference type="ChEBI" id="CHEBI:15377"/>
        <dbReference type="ChEBI" id="CHEBI:15378"/>
        <dbReference type="ChEBI" id="CHEBI:30616"/>
        <dbReference type="ChEBI" id="CHEBI:43474"/>
        <dbReference type="ChEBI" id="CHEBI:456216"/>
        <dbReference type="EC" id="5.6.2.4"/>
    </reaction>
</comment>
<comment type="function">
    <text evidence="8">DNA polymerase III is a complex, multichain enzyme responsible for most of the replicative synthesis in bacteria. The epsilon subunit contain the editing function and is a proofreading 3'-5' exonuclease.</text>
</comment>
<dbReference type="RefSeq" id="WP_289825566.1">
    <property type="nucleotide sequence ID" value="NZ_JAUEIE010000008.1"/>
</dbReference>
<dbReference type="GO" id="GO:0043138">
    <property type="term" value="F:3'-5' DNA helicase activity"/>
    <property type="evidence" value="ECO:0007669"/>
    <property type="project" value="UniProtKB-EC"/>
</dbReference>
<dbReference type="InterPro" id="IPR000212">
    <property type="entry name" value="DNA_helicase_UvrD/REP"/>
</dbReference>
<keyword evidence="4 14" id="KW-0347">Helicase</keyword>
<evidence type="ECO:0000259" key="16">
    <source>
        <dbReference type="PROSITE" id="PS51217"/>
    </source>
</evidence>
<evidence type="ECO:0000256" key="10">
    <source>
        <dbReference type="ARBA" id="ARBA00034617"/>
    </source>
</evidence>
<feature type="binding site" evidence="14">
    <location>
        <begin position="29"/>
        <end position="36"/>
    </location>
    <ligand>
        <name>ATP</name>
        <dbReference type="ChEBI" id="CHEBI:30616"/>
    </ligand>
</feature>
<protein>
    <recommendedName>
        <fullName evidence="11">DNA 3'-5' helicase</fullName>
        <ecNumber evidence="11">5.6.2.4</ecNumber>
    </recommendedName>
    <alternativeName>
        <fullName evidence="12">DNA 3'-5' helicase II</fullName>
    </alternativeName>
</protein>
<dbReference type="EC" id="5.6.2.4" evidence="11"/>
<organism evidence="18 20">
    <name type="scientific">Leyella lascolaii</name>
    <dbReference type="NCBI Taxonomy" id="1776379"/>
    <lineage>
        <taxon>Bacteria</taxon>
        <taxon>Pseudomonadati</taxon>
        <taxon>Bacteroidota</taxon>
        <taxon>Bacteroidia</taxon>
        <taxon>Bacteroidales</taxon>
        <taxon>Prevotellaceae</taxon>
        <taxon>Leyella</taxon>
    </lineage>
</organism>
<reference evidence="18" key="1">
    <citation type="submission" date="2023-06" db="EMBL/GenBank/DDBJ databases">
        <authorList>
            <person name="Zeman M."/>
            <person name="Kubasova T."/>
            <person name="Jahodarova E."/>
            <person name="Nykrynova M."/>
            <person name="Rychlik I."/>
        </authorList>
    </citation>
    <scope>NUCLEOTIDE SEQUENCE</scope>
    <source>
        <strain evidence="18">ET15</strain>
        <strain evidence="17">ET37</strain>
    </source>
</reference>
<name>A0AAW7JP39_9BACT</name>
<comment type="similarity">
    <text evidence="1">Belongs to the helicase family. UvrD subfamily.</text>
</comment>
<evidence type="ECO:0000256" key="12">
    <source>
        <dbReference type="ARBA" id="ARBA00034923"/>
    </source>
</evidence>
<evidence type="ECO:0000256" key="8">
    <source>
        <dbReference type="ARBA" id="ARBA00025483"/>
    </source>
</evidence>
<dbReference type="InterPro" id="IPR013520">
    <property type="entry name" value="Ribonucl_H"/>
</dbReference>
<reference evidence="18" key="2">
    <citation type="submission" date="2023-08" db="EMBL/GenBank/DDBJ databases">
        <title>Identification and characterization of horizontal gene transfer across gut microbiota members of farm animals based on homology search.</title>
        <authorList>
            <person name="Schwarzerova J."/>
            <person name="Nykrynova M."/>
            <person name="Jureckova K."/>
            <person name="Cejkova D."/>
            <person name="Rychlik I."/>
        </authorList>
    </citation>
    <scope>NUCLEOTIDE SEQUENCE</scope>
    <source>
        <strain evidence="18">ET15</strain>
        <strain evidence="17">ET37</strain>
    </source>
</reference>
<evidence type="ECO:0000256" key="4">
    <source>
        <dbReference type="ARBA" id="ARBA00022806"/>
    </source>
</evidence>
<keyword evidence="18" id="KW-0540">Nuclease</keyword>
<comment type="caution">
    <text evidence="18">The sequence shown here is derived from an EMBL/GenBank/DDBJ whole genome shotgun (WGS) entry which is preliminary data.</text>
</comment>
<dbReference type="PROSITE" id="PS51198">
    <property type="entry name" value="UVRD_HELICASE_ATP_BIND"/>
    <property type="match status" value="1"/>
</dbReference>
<keyword evidence="19" id="KW-1185">Reference proteome</keyword>
<evidence type="ECO:0000256" key="13">
    <source>
        <dbReference type="ARBA" id="ARBA00048988"/>
    </source>
</evidence>
<dbReference type="Pfam" id="PF00580">
    <property type="entry name" value="UvrD-helicase"/>
    <property type="match status" value="1"/>
</dbReference>
<evidence type="ECO:0000256" key="11">
    <source>
        <dbReference type="ARBA" id="ARBA00034808"/>
    </source>
</evidence>
<dbReference type="InterPro" id="IPR012337">
    <property type="entry name" value="RNaseH-like_sf"/>
</dbReference>
<evidence type="ECO:0000259" key="15">
    <source>
        <dbReference type="PROSITE" id="PS51198"/>
    </source>
</evidence>
<dbReference type="AlphaFoldDB" id="A0AAW7JP39"/>
<accession>A0AAW7JP39</accession>
<dbReference type="Proteomes" id="UP001167831">
    <property type="component" value="Unassembled WGS sequence"/>
</dbReference>
<dbReference type="InterPro" id="IPR013986">
    <property type="entry name" value="DExx_box_DNA_helicase_dom_sf"/>
</dbReference>
<dbReference type="GO" id="GO:0005524">
    <property type="term" value="F:ATP binding"/>
    <property type="evidence" value="ECO:0007669"/>
    <property type="project" value="UniProtKB-UniRule"/>
</dbReference>
<dbReference type="Gene3D" id="3.30.420.10">
    <property type="entry name" value="Ribonuclease H-like superfamily/Ribonuclease H"/>
    <property type="match status" value="1"/>
</dbReference>
<dbReference type="Proteomes" id="UP001168478">
    <property type="component" value="Unassembled WGS sequence"/>
</dbReference>
<dbReference type="SUPFAM" id="SSF52540">
    <property type="entry name" value="P-loop containing nucleoside triphosphate hydrolases"/>
    <property type="match status" value="1"/>
</dbReference>
<evidence type="ECO:0000313" key="18">
    <source>
        <dbReference type="EMBL" id="MDN0025133.1"/>
    </source>
</evidence>
<dbReference type="PROSITE" id="PS51217">
    <property type="entry name" value="UVRD_HELICASE_CTER"/>
    <property type="match status" value="1"/>
</dbReference>
<keyword evidence="7" id="KW-0413">Isomerase</keyword>
<dbReference type="PANTHER" id="PTHR11070">
    <property type="entry name" value="UVRD / RECB / PCRA DNA HELICASE FAMILY MEMBER"/>
    <property type="match status" value="1"/>
</dbReference>
<evidence type="ECO:0000313" key="20">
    <source>
        <dbReference type="Proteomes" id="UP001168478"/>
    </source>
</evidence>
<proteinExistence type="inferred from homology"/>
<dbReference type="Pfam" id="PF13361">
    <property type="entry name" value="UvrD_C"/>
    <property type="match status" value="1"/>
</dbReference>
<feature type="domain" description="UvrD-like helicase ATP-binding" evidence="15">
    <location>
        <begin position="8"/>
        <end position="339"/>
    </location>
</feature>
<comment type="subunit">
    <text evidence="9">DNA polymerase III contains a core (composed of alpha, epsilon and theta chains) that associates with a tau subunit. This core dimerizes to form the POLIII' complex. PolIII' associates with the gamma complex (composed of gamma, delta, delta', psi and chi chains) and with the beta chain to form the complete DNA polymerase III complex.</text>
</comment>
<dbReference type="EMBL" id="JAUEIE010000008">
    <property type="protein sequence ID" value="MDN0023059.1"/>
    <property type="molecule type" value="Genomic_DNA"/>
</dbReference>
<comment type="catalytic activity">
    <reaction evidence="10">
        <text>Couples ATP hydrolysis with the unwinding of duplex DNA by translocating in the 3'-5' direction.</text>
        <dbReference type="EC" id="5.6.2.4"/>
    </reaction>
</comment>
<sequence>MNENRKEWVPDECQRQVIEAQSGIHLVLAPPGCGKTQILTERIRRAHEEGVAFDDMLCLTFTNRAARGMAERISANIADEDARNVYVGNVHRFCSRFLFSNGVVAAESSVIDDEDALSILARIMGDDEYDITMNNRRRREYAEVMQLSVLMHQIRHGHPKSLRIHPECLRMEDISALRKICEVQRMPFDAKGMTDIYDNTSFYRDASNGDGYDYGTRAMIATLLRKMSLARQYEEYKRANRLLDFEDLLVMTYDSLRADSDGKYKRYPWIQVDEVQDLNRLQLAIIDELGGDSPLAVMYLGDGQQAIFSFMGAKTETLAMLKSRCEGNVHHLNVNHRSPAYMLEVFNTYASKVLGIDAGLLPVHSYDVPRDGDELKILTSENYDTEVRDVAQAAETLSDRYAGQTTAVIVNANRDADLISAELTEHGTSHFKVSGSDLFSSPEVKLLLAHLNILANDNNFIAWARLLKGLKVFAQNATARRFVRALLDRGISPADLVEYDGTGTYLQEFVSVYDESDIVVFDTETTGLNVFEDDIVQIAAVRMRHGQIVEGSALSLFIATDREIPRMLGDVENPVIEEMSRHELLDRKEALLMFIDYVGDSVLLGHNAGYDYNILENNLKRCGSGVELRRRCPRCLDSLRLVRLIEPELKEHKLKYLLATLGLEGSNSHLADEDVAATCSVVNHCYAKARDMLAEQRRFLSDRRVAGYVTALRRRYAGFYLRARDMMPRRDLNGGRPVLVDEMMRFYNSLLESETILPVPNIRYISDFLSADVIDSSAYPSLAEQLARYMMEINTFKEADLCNSASLKERIFVTTIHKAKGLEFDNVIVFDAIEGRIPNFYSRDNPEMLAEDARKFYVAISRARRRLYVSYCTTRRDWHNEPHRQYLTRFMMPLQKLFGS</sequence>
<evidence type="ECO:0000256" key="14">
    <source>
        <dbReference type="PROSITE-ProRule" id="PRU00560"/>
    </source>
</evidence>
<dbReference type="SUPFAM" id="SSF53098">
    <property type="entry name" value="Ribonuclease H-like"/>
    <property type="match status" value="1"/>
</dbReference>
<evidence type="ECO:0000256" key="7">
    <source>
        <dbReference type="ARBA" id="ARBA00023235"/>
    </source>
</evidence>
<dbReference type="InterPro" id="IPR014016">
    <property type="entry name" value="UvrD-like_ATP-bd"/>
</dbReference>
<evidence type="ECO:0000256" key="9">
    <source>
        <dbReference type="ARBA" id="ARBA00026073"/>
    </source>
</evidence>
<evidence type="ECO:0000256" key="6">
    <source>
        <dbReference type="ARBA" id="ARBA00023125"/>
    </source>
</evidence>
<dbReference type="Gene3D" id="1.10.10.160">
    <property type="match status" value="1"/>
</dbReference>
<evidence type="ECO:0000256" key="1">
    <source>
        <dbReference type="ARBA" id="ARBA00009922"/>
    </source>
</evidence>
<dbReference type="InterPro" id="IPR027417">
    <property type="entry name" value="P-loop_NTPase"/>
</dbReference>
<dbReference type="CDD" id="cd06127">
    <property type="entry name" value="DEDDh"/>
    <property type="match status" value="1"/>
</dbReference>
<evidence type="ECO:0000256" key="3">
    <source>
        <dbReference type="ARBA" id="ARBA00022801"/>
    </source>
</evidence>
<dbReference type="FunFam" id="3.30.420.10:FF:000045">
    <property type="entry name" value="3'-5' exonuclease DinG"/>
    <property type="match status" value="1"/>
</dbReference>
<dbReference type="GO" id="GO:0004527">
    <property type="term" value="F:exonuclease activity"/>
    <property type="evidence" value="ECO:0007669"/>
    <property type="project" value="UniProtKB-KW"/>
</dbReference>
<keyword evidence="6" id="KW-0238">DNA-binding</keyword>
<dbReference type="GO" id="GO:0003677">
    <property type="term" value="F:DNA binding"/>
    <property type="evidence" value="ECO:0007669"/>
    <property type="project" value="UniProtKB-KW"/>
</dbReference>
<dbReference type="Gene3D" id="1.10.486.10">
    <property type="entry name" value="PCRA, domain 4"/>
    <property type="match status" value="1"/>
</dbReference>
<dbReference type="InterPro" id="IPR014017">
    <property type="entry name" value="DNA_helicase_UvrD-like_C"/>
</dbReference>
<dbReference type="InterPro" id="IPR036397">
    <property type="entry name" value="RNaseH_sf"/>
</dbReference>
<feature type="domain" description="UvrD-like helicase C-terminal" evidence="16">
    <location>
        <begin position="344"/>
        <end position="821"/>
    </location>
</feature>
<dbReference type="EMBL" id="JAUEIF010000004">
    <property type="protein sequence ID" value="MDN0025133.1"/>
    <property type="molecule type" value="Genomic_DNA"/>
</dbReference>
<evidence type="ECO:0000313" key="17">
    <source>
        <dbReference type="EMBL" id="MDN0023059.1"/>
    </source>
</evidence>
<keyword evidence="2 14" id="KW-0547">Nucleotide-binding</keyword>
<evidence type="ECO:0000313" key="19">
    <source>
        <dbReference type="Proteomes" id="UP001167831"/>
    </source>
</evidence>